<dbReference type="HOGENOM" id="CLU_2012118_0_0_9"/>
<dbReference type="AlphaFoldDB" id="D3AIM4"/>
<protein>
    <submittedName>
        <fullName evidence="1">Uncharacterized protein</fullName>
    </submittedName>
</protein>
<organism evidence="1 2">
    <name type="scientific">Hungatella hathewayi DSM 13479</name>
    <dbReference type="NCBI Taxonomy" id="566550"/>
    <lineage>
        <taxon>Bacteria</taxon>
        <taxon>Bacillati</taxon>
        <taxon>Bacillota</taxon>
        <taxon>Clostridia</taxon>
        <taxon>Lachnospirales</taxon>
        <taxon>Lachnospiraceae</taxon>
        <taxon>Hungatella</taxon>
    </lineage>
</organism>
<dbReference type="EMBL" id="ACIO01000281">
    <property type="protein sequence ID" value="EFC98350.1"/>
    <property type="molecule type" value="Genomic_DNA"/>
</dbReference>
<comment type="caution">
    <text evidence="1">The sequence shown here is derived from an EMBL/GenBank/DDBJ whole genome shotgun (WGS) entry which is preliminary data.</text>
</comment>
<proteinExistence type="predicted"/>
<sequence length="123" mass="14245">MDVLYFLTARALDLNGSGDRRFYVKQALMAYRTIDYMIHKSPSLISNICSGSKISNFLDYVNNRIKKLNQNENNIGRQMKTFMIYSNNVERDTMMQEEIDNEHLICISGVVPVKPAKYNVLEI</sequence>
<name>D3AIM4_9FIRM</name>
<accession>D3AIM4</accession>
<evidence type="ECO:0000313" key="1">
    <source>
        <dbReference type="EMBL" id="EFC98350.1"/>
    </source>
</evidence>
<evidence type="ECO:0000313" key="2">
    <source>
        <dbReference type="Proteomes" id="UP000004968"/>
    </source>
</evidence>
<dbReference type="Proteomes" id="UP000004968">
    <property type="component" value="Unassembled WGS sequence"/>
</dbReference>
<gene>
    <name evidence="1" type="ORF">CLOSTHATH_03464</name>
</gene>
<reference evidence="1 2" key="1">
    <citation type="submission" date="2010-01" db="EMBL/GenBank/DDBJ databases">
        <authorList>
            <person name="Weinstock G."/>
            <person name="Sodergren E."/>
            <person name="Clifton S."/>
            <person name="Fulton L."/>
            <person name="Fulton B."/>
            <person name="Courtney L."/>
            <person name="Fronick C."/>
            <person name="Harrison M."/>
            <person name="Strong C."/>
            <person name="Farmer C."/>
            <person name="Delahaunty K."/>
            <person name="Markovic C."/>
            <person name="Hall O."/>
            <person name="Minx P."/>
            <person name="Tomlinson C."/>
            <person name="Mitreva M."/>
            <person name="Nelson J."/>
            <person name="Hou S."/>
            <person name="Wollam A."/>
            <person name="Pepin K.H."/>
            <person name="Johnson M."/>
            <person name="Bhonagiri V."/>
            <person name="Nash W.E."/>
            <person name="Warren W."/>
            <person name="Chinwalla A."/>
            <person name="Mardis E.R."/>
            <person name="Wilson R.K."/>
        </authorList>
    </citation>
    <scope>NUCLEOTIDE SEQUENCE [LARGE SCALE GENOMIC DNA]</scope>
    <source>
        <strain evidence="1 2">DSM 13479</strain>
    </source>
</reference>